<accession>A0ABT6TU04</accession>
<proteinExistence type="inferred from homology"/>
<reference evidence="3" key="1">
    <citation type="submission" date="2023-04" db="EMBL/GenBank/DDBJ databases">
        <title>Comparative genomic analysis of Cohnella hashimotonis sp. nov., isolated from the International Space Station.</title>
        <authorList>
            <person name="Venkateswaran K."/>
            <person name="Simpson A."/>
        </authorList>
    </citation>
    <scope>NUCLEOTIDE SEQUENCE</scope>
    <source>
        <strain evidence="3">F6_2S_P_1</strain>
    </source>
</reference>
<sequence length="247" mass="28149">MVISGEGGIPPKVSIVTIVYNNVTGLERTIQSVLQQKKRYSNIEFVIVDGGSTDGTVDLIEQYSSEVSSWISERDNGISDAFNKGILNATGEVLFFLNSGDTFIDDIVLYNVAQEWARNPVDILFYKVHVEGQKFIPANSYKDNENDIWKMSDVPHQGAFVSNTVFNKIGLFNLNYGIRMDLEFFARCRKKNCSHRYIPEVIVSYETGGKSMLKSNRKQFWKEGMSVKYLYSIPFTVKDVIKMVIYR</sequence>
<comment type="similarity">
    <text evidence="1">Belongs to the glycosyltransferase 2 family.</text>
</comment>
<gene>
    <name evidence="3" type="ORF">KB449_35675</name>
</gene>
<dbReference type="PANTHER" id="PTHR22916:SF67">
    <property type="entry name" value="COLANIC ACID BIOSYNTHESIS GLYCOSYL TRANSFERASE WCAE-RELATED"/>
    <property type="match status" value="1"/>
</dbReference>
<evidence type="ECO:0000256" key="1">
    <source>
        <dbReference type="ARBA" id="ARBA00006739"/>
    </source>
</evidence>
<dbReference type="CDD" id="cd06433">
    <property type="entry name" value="GT_2_WfgS_like"/>
    <property type="match status" value="1"/>
</dbReference>
<dbReference type="GO" id="GO:0016757">
    <property type="term" value="F:glycosyltransferase activity"/>
    <property type="evidence" value="ECO:0007669"/>
    <property type="project" value="UniProtKB-KW"/>
</dbReference>
<evidence type="ECO:0000259" key="2">
    <source>
        <dbReference type="Pfam" id="PF00535"/>
    </source>
</evidence>
<dbReference type="SUPFAM" id="SSF53448">
    <property type="entry name" value="Nucleotide-diphospho-sugar transferases"/>
    <property type="match status" value="1"/>
</dbReference>
<keyword evidence="4" id="KW-1185">Reference proteome</keyword>
<dbReference type="InterPro" id="IPR029044">
    <property type="entry name" value="Nucleotide-diphossugar_trans"/>
</dbReference>
<keyword evidence="3" id="KW-0808">Transferase</keyword>
<dbReference type="EC" id="2.4.-.-" evidence="3"/>
<dbReference type="PANTHER" id="PTHR22916">
    <property type="entry name" value="GLYCOSYLTRANSFERASE"/>
    <property type="match status" value="1"/>
</dbReference>
<dbReference type="Gene3D" id="3.90.550.10">
    <property type="entry name" value="Spore Coat Polysaccharide Biosynthesis Protein SpsA, Chain A"/>
    <property type="match status" value="1"/>
</dbReference>
<evidence type="ECO:0000313" key="4">
    <source>
        <dbReference type="Proteomes" id="UP001161691"/>
    </source>
</evidence>
<dbReference type="Proteomes" id="UP001161691">
    <property type="component" value="Unassembled WGS sequence"/>
</dbReference>
<dbReference type="RefSeq" id="WP_282913176.1">
    <property type="nucleotide sequence ID" value="NZ_JAGRPV010000002.1"/>
</dbReference>
<dbReference type="InterPro" id="IPR001173">
    <property type="entry name" value="Glyco_trans_2-like"/>
</dbReference>
<comment type="caution">
    <text evidence="3">The sequence shown here is derived from an EMBL/GenBank/DDBJ whole genome shotgun (WGS) entry which is preliminary data.</text>
</comment>
<name>A0ABT6TU04_9BACL</name>
<dbReference type="EMBL" id="JAGRPV010000002">
    <property type="protein sequence ID" value="MDI4650325.1"/>
    <property type="molecule type" value="Genomic_DNA"/>
</dbReference>
<evidence type="ECO:0000313" key="3">
    <source>
        <dbReference type="EMBL" id="MDI4650325.1"/>
    </source>
</evidence>
<feature type="domain" description="Glycosyltransferase 2-like" evidence="2">
    <location>
        <begin position="14"/>
        <end position="161"/>
    </location>
</feature>
<keyword evidence="3" id="KW-0328">Glycosyltransferase</keyword>
<protein>
    <submittedName>
        <fullName evidence="3">Glycosyltransferase family 2 protein</fullName>
        <ecNumber evidence="3">2.4.-.-</ecNumber>
    </submittedName>
</protein>
<dbReference type="Pfam" id="PF00535">
    <property type="entry name" value="Glycos_transf_2"/>
    <property type="match status" value="1"/>
</dbReference>
<organism evidence="3 4">
    <name type="scientific">Cohnella hashimotonis</name>
    <dbReference type="NCBI Taxonomy" id="2826895"/>
    <lineage>
        <taxon>Bacteria</taxon>
        <taxon>Bacillati</taxon>
        <taxon>Bacillota</taxon>
        <taxon>Bacilli</taxon>
        <taxon>Bacillales</taxon>
        <taxon>Paenibacillaceae</taxon>
        <taxon>Cohnella</taxon>
    </lineage>
</organism>